<dbReference type="OrthoDB" id="26138at2"/>
<feature type="binding site" evidence="3">
    <location>
        <position position="157"/>
    </location>
    <ligand>
        <name>Cu cation</name>
        <dbReference type="ChEBI" id="CHEBI:23378"/>
    </ligand>
</feature>
<evidence type="ECO:0000256" key="1">
    <source>
        <dbReference type="ARBA" id="ARBA00010996"/>
    </source>
</evidence>
<dbReference type="PROSITE" id="PS51352">
    <property type="entry name" value="THIOREDOXIN_2"/>
    <property type="match status" value="1"/>
</dbReference>
<keyword evidence="4" id="KW-1015">Disulfide bond</keyword>
<organism evidence="6 7">
    <name type="scientific">Meiothermus hypogaeus NBRC 106114</name>
    <dbReference type="NCBI Taxonomy" id="1227553"/>
    <lineage>
        <taxon>Bacteria</taxon>
        <taxon>Thermotogati</taxon>
        <taxon>Deinococcota</taxon>
        <taxon>Deinococci</taxon>
        <taxon>Thermales</taxon>
        <taxon>Thermaceae</taxon>
        <taxon>Meiothermus</taxon>
    </lineage>
</organism>
<evidence type="ECO:0000313" key="6">
    <source>
        <dbReference type="EMBL" id="GEM83068.1"/>
    </source>
</evidence>
<dbReference type="EMBL" id="BJXL01000030">
    <property type="protein sequence ID" value="GEM83068.1"/>
    <property type="molecule type" value="Genomic_DNA"/>
</dbReference>
<feature type="disulfide bond" description="Redox-active" evidence="4">
    <location>
        <begin position="75"/>
        <end position="79"/>
    </location>
</feature>
<comment type="similarity">
    <text evidence="1">Belongs to the SCO1/2 family.</text>
</comment>
<sequence>MMVKVKPLLRSIFLLGLFSLVWAHGGHYLPASGPGAADFKPPRTLPSVELRSHENKAFVFPPKGPAVVLFGYTQCPDACPLTLGRLLPAYEALGAPPHLRLLLLSVDERDTPQTLQKYLRGFAPVQGLTGKPETIRPIAEAARVEYNLAPGGRLLFHTDAMALLDAQGRLVRMLYGVSRLSTAKLKEEIAQLLR</sequence>
<dbReference type="PANTHER" id="PTHR12151:SF25">
    <property type="entry name" value="LINALOOL DEHYDRATASE_ISOMERASE DOMAIN-CONTAINING PROTEIN"/>
    <property type="match status" value="1"/>
</dbReference>
<name>A0A511R0C5_9DEIN</name>
<dbReference type="InterPro" id="IPR013766">
    <property type="entry name" value="Thioredoxin_domain"/>
</dbReference>
<dbReference type="Proteomes" id="UP000321197">
    <property type="component" value="Unassembled WGS sequence"/>
</dbReference>
<dbReference type="InterPro" id="IPR036249">
    <property type="entry name" value="Thioredoxin-like_sf"/>
</dbReference>
<proteinExistence type="inferred from homology"/>
<gene>
    <name evidence="6" type="ORF">MHY01S_12340</name>
</gene>
<keyword evidence="2 3" id="KW-0186">Copper</keyword>
<dbReference type="InterPro" id="IPR003782">
    <property type="entry name" value="SCO1/SenC"/>
</dbReference>
<dbReference type="GO" id="GO:0046872">
    <property type="term" value="F:metal ion binding"/>
    <property type="evidence" value="ECO:0007669"/>
    <property type="project" value="UniProtKB-KW"/>
</dbReference>
<dbReference type="CDD" id="cd02968">
    <property type="entry name" value="SCO"/>
    <property type="match status" value="1"/>
</dbReference>
<keyword evidence="3" id="KW-0479">Metal-binding</keyword>
<dbReference type="AlphaFoldDB" id="A0A511R0C5"/>
<feature type="binding site" evidence="3">
    <location>
        <position position="75"/>
    </location>
    <ligand>
        <name>Cu cation</name>
        <dbReference type="ChEBI" id="CHEBI:23378"/>
    </ligand>
</feature>
<evidence type="ECO:0000256" key="3">
    <source>
        <dbReference type="PIRSR" id="PIRSR603782-1"/>
    </source>
</evidence>
<comment type="caution">
    <text evidence="6">The sequence shown here is derived from an EMBL/GenBank/DDBJ whole genome shotgun (WGS) entry which is preliminary data.</text>
</comment>
<evidence type="ECO:0000313" key="7">
    <source>
        <dbReference type="Proteomes" id="UP000321197"/>
    </source>
</evidence>
<dbReference type="SUPFAM" id="SSF52833">
    <property type="entry name" value="Thioredoxin-like"/>
    <property type="match status" value="1"/>
</dbReference>
<feature type="binding site" evidence="3">
    <location>
        <position position="79"/>
    </location>
    <ligand>
        <name>Cu cation</name>
        <dbReference type="ChEBI" id="CHEBI:23378"/>
    </ligand>
</feature>
<evidence type="ECO:0000256" key="2">
    <source>
        <dbReference type="ARBA" id="ARBA00023008"/>
    </source>
</evidence>
<evidence type="ECO:0000259" key="5">
    <source>
        <dbReference type="PROSITE" id="PS51352"/>
    </source>
</evidence>
<protein>
    <recommendedName>
        <fullName evidence="5">Thioredoxin domain-containing protein</fullName>
    </recommendedName>
</protein>
<feature type="domain" description="Thioredoxin" evidence="5">
    <location>
        <begin position="34"/>
        <end position="194"/>
    </location>
</feature>
<evidence type="ECO:0000256" key="4">
    <source>
        <dbReference type="PIRSR" id="PIRSR603782-2"/>
    </source>
</evidence>
<reference evidence="6 7" key="1">
    <citation type="submission" date="2019-07" db="EMBL/GenBank/DDBJ databases">
        <title>Whole genome shotgun sequence of Meiothermus hypogaeus NBRC 106114.</title>
        <authorList>
            <person name="Hosoyama A."/>
            <person name="Uohara A."/>
            <person name="Ohji S."/>
            <person name="Ichikawa N."/>
        </authorList>
    </citation>
    <scope>NUCLEOTIDE SEQUENCE [LARGE SCALE GENOMIC DNA]</scope>
    <source>
        <strain evidence="6 7">NBRC 106114</strain>
    </source>
</reference>
<accession>A0A511R0C5</accession>
<dbReference type="PANTHER" id="PTHR12151">
    <property type="entry name" value="ELECTRON TRANSPORT PROTIN SCO1/SENC FAMILY MEMBER"/>
    <property type="match status" value="1"/>
</dbReference>
<dbReference type="Pfam" id="PF02630">
    <property type="entry name" value="SCO1-SenC"/>
    <property type="match status" value="1"/>
</dbReference>
<dbReference type="Gene3D" id="3.40.30.10">
    <property type="entry name" value="Glutaredoxin"/>
    <property type="match status" value="1"/>
</dbReference>